<proteinExistence type="predicted"/>
<dbReference type="EMBL" id="CP121472">
    <property type="protein sequence ID" value="WPL18229.1"/>
    <property type="molecule type" value="Genomic_DNA"/>
</dbReference>
<dbReference type="RefSeq" id="WP_328984005.1">
    <property type="nucleotide sequence ID" value="NZ_CP121472.1"/>
</dbReference>
<dbReference type="Proteomes" id="UP001432180">
    <property type="component" value="Chromosome"/>
</dbReference>
<evidence type="ECO:0000313" key="2">
    <source>
        <dbReference type="EMBL" id="WPL18229.1"/>
    </source>
</evidence>
<keyword evidence="1" id="KW-0472">Membrane</keyword>
<evidence type="ECO:0000256" key="1">
    <source>
        <dbReference type="SAM" id="Phobius"/>
    </source>
</evidence>
<reference evidence="2 3" key="1">
    <citation type="journal article" date="2023" name="Microorganisms">
        <title>Thiorhodovibrio frisius and Trv. litoralis spp. nov., Two Novel Members from a Clade of Fastidious Purple Sulfur Bacteria That Exhibit Unique Red-Shifted Light-Harvesting Capabilities.</title>
        <authorList>
            <person name="Methner A."/>
            <person name="Kuzyk S.B."/>
            <person name="Petersen J."/>
            <person name="Bauer S."/>
            <person name="Brinkmann H."/>
            <person name="Sichau K."/>
            <person name="Wanner G."/>
            <person name="Wolf J."/>
            <person name="Neumann-Schaal M."/>
            <person name="Henke P."/>
            <person name="Tank M."/>
            <person name="Sproer C."/>
            <person name="Bunk B."/>
            <person name="Overmann J."/>
        </authorList>
    </citation>
    <scope>NUCLEOTIDE SEQUENCE [LARGE SCALE GENOMIC DNA]</scope>
    <source>
        <strain evidence="2 3">DSM 6702</strain>
    </source>
</reference>
<protein>
    <submittedName>
        <fullName evidence="2">Uncharacterized protein</fullName>
    </submittedName>
</protein>
<evidence type="ECO:0000313" key="3">
    <source>
        <dbReference type="Proteomes" id="UP001432180"/>
    </source>
</evidence>
<keyword evidence="1" id="KW-0812">Transmembrane</keyword>
<name>A0ABZ0SCD5_9GAMM</name>
<feature type="transmembrane region" description="Helical" evidence="1">
    <location>
        <begin position="39"/>
        <end position="58"/>
    </location>
</feature>
<keyword evidence="1" id="KW-1133">Transmembrane helix</keyword>
<gene>
    <name evidence="2" type="ORF">Thiowin_03290</name>
</gene>
<sequence>MPNSIEDPAQTTAAIKALSAALQGFEARYQASQRSERRLRIGLFLSTILLLGSLALIARTAATDFFARVAPPRVAQADPVAAKARRDRLLMHLSAQERARLEEFETQIRLIREYVEVSPEFDTGATVALMLSNMNRSIDIMPELHTVVAQMAADMRTMTHQMVSIEQKMNALPVLATDVQGMRDQLGVMAAGVDSTMGRAGRIMPWPW</sequence>
<accession>A0ABZ0SCD5</accession>
<organism evidence="2 3">
    <name type="scientific">Thiorhodovibrio winogradskyi</name>
    <dbReference type="NCBI Taxonomy" id="77007"/>
    <lineage>
        <taxon>Bacteria</taxon>
        <taxon>Pseudomonadati</taxon>
        <taxon>Pseudomonadota</taxon>
        <taxon>Gammaproteobacteria</taxon>
        <taxon>Chromatiales</taxon>
        <taxon>Chromatiaceae</taxon>
        <taxon>Thiorhodovibrio</taxon>
    </lineage>
</organism>
<keyword evidence="3" id="KW-1185">Reference proteome</keyword>